<dbReference type="RefSeq" id="XP_013280762.1">
    <property type="nucleotide sequence ID" value="XM_013425308.1"/>
</dbReference>
<gene>
    <name evidence="2" type="ORF">Z517_09398</name>
</gene>
<keyword evidence="3" id="KW-1185">Reference proteome</keyword>
<name>A0A0D2GXA7_9EURO</name>
<reference evidence="2 3" key="1">
    <citation type="submission" date="2015-01" db="EMBL/GenBank/DDBJ databases">
        <title>The Genome Sequence of Fonsecaea pedrosoi CBS 271.37.</title>
        <authorList>
            <consortium name="The Broad Institute Genomics Platform"/>
            <person name="Cuomo C."/>
            <person name="de Hoog S."/>
            <person name="Gorbushina A."/>
            <person name="Stielow B."/>
            <person name="Teixiera M."/>
            <person name="Abouelleil A."/>
            <person name="Chapman S.B."/>
            <person name="Priest M."/>
            <person name="Young S.K."/>
            <person name="Wortman J."/>
            <person name="Nusbaum C."/>
            <person name="Birren B."/>
        </authorList>
    </citation>
    <scope>NUCLEOTIDE SEQUENCE [LARGE SCALE GENOMIC DNA]</scope>
    <source>
        <strain evidence="2 3">CBS 271.37</strain>
    </source>
</reference>
<feature type="region of interest" description="Disordered" evidence="1">
    <location>
        <begin position="1"/>
        <end position="28"/>
    </location>
</feature>
<dbReference type="Proteomes" id="UP000053029">
    <property type="component" value="Unassembled WGS sequence"/>
</dbReference>
<protein>
    <submittedName>
        <fullName evidence="2">Uncharacterized protein</fullName>
    </submittedName>
</protein>
<organism evidence="2 3">
    <name type="scientific">Fonsecaea pedrosoi CBS 271.37</name>
    <dbReference type="NCBI Taxonomy" id="1442368"/>
    <lineage>
        <taxon>Eukaryota</taxon>
        <taxon>Fungi</taxon>
        <taxon>Dikarya</taxon>
        <taxon>Ascomycota</taxon>
        <taxon>Pezizomycotina</taxon>
        <taxon>Eurotiomycetes</taxon>
        <taxon>Chaetothyriomycetidae</taxon>
        <taxon>Chaetothyriales</taxon>
        <taxon>Herpotrichiellaceae</taxon>
        <taxon>Fonsecaea</taxon>
    </lineage>
</organism>
<dbReference type="GeneID" id="25308888"/>
<accession>A0A0D2GXA7</accession>
<dbReference type="AlphaFoldDB" id="A0A0D2GXA7"/>
<proteinExistence type="predicted"/>
<feature type="compositionally biased region" description="Polar residues" evidence="1">
    <location>
        <begin position="1"/>
        <end position="26"/>
    </location>
</feature>
<sequence>MASVPTDQTAVPTDQKAESSTSSNDTPILPLAEWLPGVTVATYKAAKPGGASDPVPMVNFYVADDGKLRTTTLDADLTSTLSRHACQPSFDPKDSSEWPWNPMNGLELAFMVSLLLKGRFDDEYPGLKELVGRLGDLELERLAGLGELKPELSSTVYFLNVLLGVGRGELEYIGRLVYNEWSEFVGTVPGQVRHVKMRAMGSKLGAILGLDYWYWHKKTVFGGTEAQISFRGLNQHVRFQSPKNGRQCGLVSELEETWDDVFDRLEALLRAGSQQESSEGSSA</sequence>
<evidence type="ECO:0000256" key="1">
    <source>
        <dbReference type="SAM" id="MobiDB-lite"/>
    </source>
</evidence>
<dbReference type="EMBL" id="KN846974">
    <property type="protein sequence ID" value="KIW76954.1"/>
    <property type="molecule type" value="Genomic_DNA"/>
</dbReference>
<dbReference type="VEuPathDB" id="FungiDB:Z517_09398"/>
<evidence type="ECO:0000313" key="3">
    <source>
        <dbReference type="Proteomes" id="UP000053029"/>
    </source>
</evidence>
<dbReference type="HOGENOM" id="CLU_983645_0_0_1"/>
<evidence type="ECO:0000313" key="2">
    <source>
        <dbReference type="EMBL" id="KIW76954.1"/>
    </source>
</evidence>